<comment type="similarity">
    <text evidence="8">In the N-terminal section; belongs to the UPF0012 family.</text>
</comment>
<dbReference type="PROSITE" id="PS50263">
    <property type="entry name" value="CN_HYDROLASE"/>
    <property type="match status" value="1"/>
</dbReference>
<evidence type="ECO:0000256" key="6">
    <source>
        <dbReference type="ARBA" id="ARBA00047780"/>
    </source>
</evidence>
<dbReference type="InterPro" id="IPR045254">
    <property type="entry name" value="Nit1/2_C-N_Hydrolase"/>
</dbReference>
<dbReference type="InterPro" id="IPR003010">
    <property type="entry name" value="C-N_Hydrolase"/>
</dbReference>
<feature type="binding site" evidence="10">
    <location>
        <position position="390"/>
    </location>
    <ligand>
        <name>substrate</name>
    </ligand>
</feature>
<feature type="short sequence motif" description="Histidine triad motif" evidence="12">
    <location>
        <begin position="386"/>
        <end position="390"/>
    </location>
</feature>
<dbReference type="Gene3D" id="3.60.110.10">
    <property type="entry name" value="Carbon-nitrogen hydrolase"/>
    <property type="match status" value="1"/>
</dbReference>
<dbReference type="AlphaFoldDB" id="A0A7J7KQN4"/>
<proteinExistence type="inferred from homology"/>
<evidence type="ECO:0000256" key="7">
    <source>
        <dbReference type="ARBA" id="ARBA00057461"/>
    </source>
</evidence>
<evidence type="ECO:0000256" key="10">
    <source>
        <dbReference type="PIRSR" id="PIRSR639383-2"/>
    </source>
</evidence>
<organism evidence="16 17">
    <name type="scientific">Bugula neritina</name>
    <name type="common">Brown bryozoan</name>
    <name type="synonym">Sertularia neritina</name>
    <dbReference type="NCBI Taxonomy" id="10212"/>
    <lineage>
        <taxon>Eukaryota</taxon>
        <taxon>Metazoa</taxon>
        <taxon>Spiralia</taxon>
        <taxon>Lophotrochozoa</taxon>
        <taxon>Bryozoa</taxon>
        <taxon>Gymnolaemata</taxon>
        <taxon>Cheilostomatida</taxon>
        <taxon>Flustrina</taxon>
        <taxon>Buguloidea</taxon>
        <taxon>Bugulidae</taxon>
        <taxon>Bugula</taxon>
    </lineage>
</organism>
<evidence type="ECO:0000256" key="4">
    <source>
        <dbReference type="ARBA" id="ARBA00022801"/>
    </source>
</evidence>
<dbReference type="InterPro" id="IPR019808">
    <property type="entry name" value="Histidine_triad_CS"/>
</dbReference>
<evidence type="ECO:0000256" key="12">
    <source>
        <dbReference type="PROSITE-ProRule" id="PRU00464"/>
    </source>
</evidence>
<evidence type="ECO:0000313" key="16">
    <source>
        <dbReference type="EMBL" id="KAF6040482.1"/>
    </source>
</evidence>
<keyword evidence="3 13" id="KW-0547">Nucleotide-binding</keyword>
<dbReference type="PANTHER" id="PTHR23088:SF27">
    <property type="entry name" value="DEAMINATED GLUTATHIONE AMIDASE"/>
    <property type="match status" value="1"/>
</dbReference>
<gene>
    <name evidence="16" type="ORF">EB796_001195</name>
</gene>
<dbReference type="CDD" id="cd07572">
    <property type="entry name" value="nit"/>
    <property type="match status" value="1"/>
</dbReference>
<feature type="domain" description="CN hydrolase" evidence="14">
    <location>
        <begin position="8"/>
        <end position="255"/>
    </location>
</feature>
<protein>
    <recommendedName>
        <fullName evidence="13">Bis(5'-adenosyl)-triphosphatase</fullName>
        <ecNumber evidence="13">3.6.1.29</ecNumber>
    </recommendedName>
</protein>
<dbReference type="PANTHER" id="PTHR23088">
    <property type="entry name" value="NITRILASE-RELATED"/>
    <property type="match status" value="1"/>
</dbReference>
<dbReference type="InterPro" id="IPR011146">
    <property type="entry name" value="HIT-like"/>
</dbReference>
<accession>A0A7J7KQN4</accession>
<name>A0A7J7KQN4_BUGNE</name>
<feature type="binding site" evidence="10">
    <location>
        <begin position="381"/>
        <end position="384"/>
    </location>
    <ligand>
        <name>substrate</name>
    </ligand>
</feature>
<comment type="subunit">
    <text evidence="2">Homotetramer.</text>
</comment>
<sequence length="448" mass="49598">MSSGSNLVKVAVCQMTATPDSKSNLEQGRMLIEESKRQRAQIAFLPEGFDNINRSRAESVEAAQSVSGPTISEYCAIAKANNMWLSLGGFKEKSDVSKVYNTHLIVDPDGNIAGAYRKMHLFDVDIPDKVRLCESDYTLAGNEISKVVATPAGNIGLSTCYDLRFPELSALLRNDGADILTYPSAFTIPTGKAHWEVLLRARAIENQCYVVAAAQVGAHHDKRASYGHSMIVDPWGKVLCEIKDGIGVATADIDLQQLQQTRESLPVDKHKRRDVYRLDKLGAAELHNIDDVPQYMFAQYPISSKVVFCKTNLSFAFVNRKPVVPGHVLVSPLRVCKRFHDLTTAETSDLFEVVKKVGDAVTAEFGADSLTISIQDGPDAGQTVEHVHVHILPRKKGDFENNDDIYKKLATHDKQNEGISTADNSIFRAEEVMAREATSMRKYFHKDQ</sequence>
<dbReference type="InterPro" id="IPR036265">
    <property type="entry name" value="HIT-like_sf"/>
</dbReference>
<dbReference type="SUPFAM" id="SSF56317">
    <property type="entry name" value="Carbon-nitrogen hydrolase"/>
    <property type="match status" value="1"/>
</dbReference>
<dbReference type="GO" id="GO:0016811">
    <property type="term" value="F:hydrolase activity, acting on carbon-nitrogen (but not peptide) bonds, in linear amides"/>
    <property type="evidence" value="ECO:0007669"/>
    <property type="project" value="InterPro"/>
</dbReference>
<evidence type="ECO:0000256" key="3">
    <source>
        <dbReference type="ARBA" id="ARBA00022741"/>
    </source>
</evidence>
<comment type="cofactor">
    <cofactor evidence="1 13">
        <name>Mn(2+)</name>
        <dbReference type="ChEBI" id="CHEBI:29035"/>
    </cofactor>
</comment>
<dbReference type="PROSITE" id="PS01227">
    <property type="entry name" value="UPF0012"/>
    <property type="match status" value="1"/>
</dbReference>
<feature type="domain" description="HIT" evidence="15">
    <location>
        <begin position="293"/>
        <end position="401"/>
    </location>
</feature>
<evidence type="ECO:0000313" key="17">
    <source>
        <dbReference type="Proteomes" id="UP000593567"/>
    </source>
</evidence>
<dbReference type="Gene3D" id="3.30.428.10">
    <property type="entry name" value="HIT-like"/>
    <property type="match status" value="1"/>
</dbReference>
<comment type="function">
    <text evidence="7">Cleaves A-5'-PPP-5'A to yield AMP and ADP.</text>
</comment>
<dbReference type="PROSITE" id="PS00892">
    <property type="entry name" value="HIT_1"/>
    <property type="match status" value="1"/>
</dbReference>
<reference evidence="16" key="1">
    <citation type="submission" date="2020-06" db="EMBL/GenBank/DDBJ databases">
        <title>Draft genome of Bugula neritina, a colonial animal packing powerful symbionts and potential medicines.</title>
        <authorList>
            <person name="Rayko M."/>
        </authorList>
    </citation>
    <scope>NUCLEOTIDE SEQUENCE [LARGE SCALE GENOMIC DNA]</scope>
    <source>
        <strain evidence="16">Kwan_BN1</strain>
    </source>
</reference>
<dbReference type="OrthoDB" id="680339at2759"/>
<dbReference type="InterPro" id="IPR036526">
    <property type="entry name" value="C-N_Hydrolase_sf"/>
</dbReference>
<dbReference type="Pfam" id="PF00795">
    <property type="entry name" value="CN_hydrolase"/>
    <property type="match status" value="1"/>
</dbReference>
<feature type="binding site" evidence="10">
    <location>
        <position position="375"/>
    </location>
    <ligand>
        <name>substrate</name>
    </ligand>
</feature>
<dbReference type="GO" id="GO:0047710">
    <property type="term" value="F:bis(5'-adenosyl)-triphosphatase activity"/>
    <property type="evidence" value="ECO:0007669"/>
    <property type="project" value="UniProtKB-UniRule"/>
</dbReference>
<dbReference type="FunFam" id="3.60.110.10:FF:000005">
    <property type="entry name" value="nitrilase homolog 1 isoform X1"/>
    <property type="match status" value="1"/>
</dbReference>
<dbReference type="PROSITE" id="PS51084">
    <property type="entry name" value="HIT_2"/>
    <property type="match status" value="1"/>
</dbReference>
<comment type="catalytic activity">
    <reaction evidence="6 13">
        <text>P(1),P(3)-bis(5'-adenosyl) triphosphate + H2O = AMP + ADP + 2 H(+)</text>
        <dbReference type="Rhea" id="RHEA:13893"/>
        <dbReference type="ChEBI" id="CHEBI:15377"/>
        <dbReference type="ChEBI" id="CHEBI:15378"/>
        <dbReference type="ChEBI" id="CHEBI:58529"/>
        <dbReference type="ChEBI" id="CHEBI:456215"/>
        <dbReference type="ChEBI" id="CHEBI:456216"/>
        <dbReference type="EC" id="3.6.1.29"/>
    </reaction>
</comment>
<dbReference type="CDD" id="cd01275">
    <property type="entry name" value="FHIT"/>
    <property type="match status" value="1"/>
</dbReference>
<dbReference type="Pfam" id="PF01230">
    <property type="entry name" value="HIT"/>
    <property type="match status" value="1"/>
</dbReference>
<dbReference type="GO" id="GO:0000166">
    <property type="term" value="F:nucleotide binding"/>
    <property type="evidence" value="ECO:0007669"/>
    <property type="project" value="UniProtKB-KW"/>
</dbReference>
<dbReference type="EMBL" id="VXIV02000138">
    <property type="protein sequence ID" value="KAF6040482.1"/>
    <property type="molecule type" value="Genomic_DNA"/>
</dbReference>
<keyword evidence="5" id="KW-0511">Multifunctional enzyme</keyword>
<evidence type="ECO:0000259" key="15">
    <source>
        <dbReference type="PROSITE" id="PS51084"/>
    </source>
</evidence>
<evidence type="ECO:0000256" key="11">
    <source>
        <dbReference type="PIRSR" id="PIRSR639383-3"/>
    </source>
</evidence>
<dbReference type="InterPro" id="IPR001110">
    <property type="entry name" value="UPF0012_CS"/>
</dbReference>
<dbReference type="EC" id="3.6.1.29" evidence="13"/>
<dbReference type="Proteomes" id="UP000593567">
    <property type="component" value="Unassembled WGS sequence"/>
</dbReference>
<keyword evidence="4 13" id="KW-0378">Hydrolase</keyword>
<evidence type="ECO:0000256" key="5">
    <source>
        <dbReference type="ARBA" id="ARBA00023268"/>
    </source>
</evidence>
<dbReference type="InterPro" id="IPR039383">
    <property type="entry name" value="FHIT"/>
</dbReference>
<evidence type="ECO:0000256" key="9">
    <source>
        <dbReference type="PIRSR" id="PIRSR639383-1"/>
    </source>
</evidence>
<comment type="caution">
    <text evidence="16">The sequence shown here is derived from an EMBL/GenBank/DDBJ whole genome shotgun (WGS) entry which is preliminary data.</text>
</comment>
<evidence type="ECO:0000256" key="8">
    <source>
        <dbReference type="ARBA" id="ARBA00061127"/>
    </source>
</evidence>
<feature type="site" description="Important for induction of apoptosis" evidence="11">
    <location>
        <position position="406"/>
    </location>
</feature>
<dbReference type="SUPFAM" id="SSF54197">
    <property type="entry name" value="HIT-like"/>
    <property type="match status" value="1"/>
</dbReference>
<evidence type="ECO:0000256" key="13">
    <source>
        <dbReference type="RuleBase" id="RU366076"/>
    </source>
</evidence>
<dbReference type="FunFam" id="3.30.428.10:FF:000011">
    <property type="entry name" value="Fragile histidine triad"/>
    <property type="match status" value="1"/>
</dbReference>
<evidence type="ECO:0000256" key="1">
    <source>
        <dbReference type="ARBA" id="ARBA00001936"/>
    </source>
</evidence>
<keyword evidence="17" id="KW-1185">Reference proteome</keyword>
<evidence type="ECO:0000259" key="14">
    <source>
        <dbReference type="PROSITE" id="PS50263"/>
    </source>
</evidence>
<evidence type="ECO:0000256" key="2">
    <source>
        <dbReference type="ARBA" id="ARBA00011881"/>
    </source>
</evidence>
<feature type="binding site" evidence="10">
    <location>
        <position position="319"/>
    </location>
    <ligand>
        <name>substrate</name>
    </ligand>
</feature>
<feature type="active site" description="Tele-AMP-histidine intermediate" evidence="9">
    <location>
        <position position="388"/>
    </location>
</feature>